<organism evidence="11 12">
    <name type="scientific">Thiomicrospira aerophila AL3</name>
    <dbReference type="NCBI Taxonomy" id="717772"/>
    <lineage>
        <taxon>Bacteria</taxon>
        <taxon>Pseudomonadati</taxon>
        <taxon>Pseudomonadota</taxon>
        <taxon>Gammaproteobacteria</taxon>
        <taxon>Thiotrichales</taxon>
        <taxon>Piscirickettsiaceae</taxon>
        <taxon>Thiomicrospira</taxon>
    </lineage>
</organism>
<keyword evidence="12" id="KW-1185">Reference proteome</keyword>
<evidence type="ECO:0000256" key="2">
    <source>
        <dbReference type="ARBA" id="ARBA00012438"/>
    </source>
</evidence>
<dbReference type="PANTHER" id="PTHR43065:SF10">
    <property type="entry name" value="PEROXIDE STRESS-ACTIVATED HISTIDINE KINASE MAK3"/>
    <property type="match status" value="1"/>
</dbReference>
<name>W0DYR3_9GAMM</name>
<dbReference type="HOGENOM" id="CLU_489951_0_0_6"/>
<dbReference type="STRING" id="717772.THIAE_10480"/>
<evidence type="ECO:0000256" key="1">
    <source>
        <dbReference type="ARBA" id="ARBA00000085"/>
    </source>
</evidence>
<protein>
    <recommendedName>
        <fullName evidence="2">histidine kinase</fullName>
        <ecNumber evidence="2">2.7.13.3</ecNumber>
    </recommendedName>
</protein>
<dbReference type="GO" id="GO:0000155">
    <property type="term" value="F:phosphorelay sensor kinase activity"/>
    <property type="evidence" value="ECO:0007669"/>
    <property type="project" value="InterPro"/>
</dbReference>
<keyword evidence="5" id="KW-0547">Nucleotide-binding</keyword>
<dbReference type="eggNOG" id="COG4191">
    <property type="taxonomic scope" value="Bacteria"/>
</dbReference>
<evidence type="ECO:0000256" key="9">
    <source>
        <dbReference type="SAM" id="Phobius"/>
    </source>
</evidence>
<evidence type="ECO:0000256" key="6">
    <source>
        <dbReference type="ARBA" id="ARBA00022777"/>
    </source>
</evidence>
<keyword evidence="6 11" id="KW-0418">Kinase</keyword>
<dbReference type="InterPro" id="IPR003594">
    <property type="entry name" value="HATPase_dom"/>
</dbReference>
<keyword evidence="9" id="KW-0812">Transmembrane</keyword>
<dbReference type="OrthoDB" id="9772100at2"/>
<dbReference type="EC" id="2.7.13.3" evidence="2"/>
<dbReference type="SMART" id="SM00388">
    <property type="entry name" value="HisKA"/>
    <property type="match status" value="1"/>
</dbReference>
<gene>
    <name evidence="11" type="ORF">THIAE_10480</name>
</gene>
<dbReference type="InterPro" id="IPR005467">
    <property type="entry name" value="His_kinase_dom"/>
</dbReference>
<dbReference type="PRINTS" id="PR00344">
    <property type="entry name" value="BCTRLSENSOR"/>
</dbReference>
<feature type="transmembrane region" description="Helical" evidence="9">
    <location>
        <begin position="158"/>
        <end position="176"/>
    </location>
</feature>
<dbReference type="KEGG" id="tao:THIAE_10480"/>
<keyword evidence="8" id="KW-0902">Two-component regulatory system</keyword>
<feature type="domain" description="Histidine kinase" evidence="10">
    <location>
        <begin position="322"/>
        <end position="547"/>
    </location>
</feature>
<keyword evidence="9" id="KW-0472">Membrane</keyword>
<evidence type="ECO:0000256" key="7">
    <source>
        <dbReference type="ARBA" id="ARBA00022840"/>
    </source>
</evidence>
<dbReference type="InterPro" id="IPR036097">
    <property type="entry name" value="HisK_dim/P_sf"/>
</dbReference>
<dbReference type="Pfam" id="PF00512">
    <property type="entry name" value="HisKA"/>
    <property type="match status" value="1"/>
</dbReference>
<reference evidence="11 12" key="1">
    <citation type="submission" date="2013-12" db="EMBL/GenBank/DDBJ databases">
        <authorList>
            <consortium name="DOE Joint Genome Institute"/>
            <person name="Kappler U."/>
            <person name="Huntemann M."/>
            <person name="Han J."/>
            <person name="Chen A."/>
            <person name="Kyrpides N."/>
            <person name="Mavromatis K."/>
            <person name="Markowitz V."/>
            <person name="Palaniappan K."/>
            <person name="Ivanova N."/>
            <person name="Schaumberg A."/>
            <person name="Pati A."/>
            <person name="Liolios K."/>
            <person name="Nordberg H.P."/>
            <person name="Cantor M.N."/>
            <person name="Hua S.X."/>
            <person name="Woyke T."/>
        </authorList>
    </citation>
    <scope>NUCLEOTIDE SEQUENCE [LARGE SCALE GENOMIC DNA]</scope>
    <source>
        <strain evidence="12">AL2</strain>
    </source>
</reference>
<evidence type="ECO:0000256" key="4">
    <source>
        <dbReference type="ARBA" id="ARBA00022679"/>
    </source>
</evidence>
<dbReference type="Gene3D" id="3.30.565.10">
    <property type="entry name" value="Histidine kinase-like ATPase, C-terminal domain"/>
    <property type="match status" value="1"/>
</dbReference>
<dbReference type="InterPro" id="IPR036890">
    <property type="entry name" value="HATPase_C_sf"/>
</dbReference>
<dbReference type="SUPFAM" id="SSF47384">
    <property type="entry name" value="Homodimeric domain of signal transducing histidine kinase"/>
    <property type="match status" value="1"/>
</dbReference>
<dbReference type="PROSITE" id="PS50109">
    <property type="entry name" value="HIS_KIN"/>
    <property type="match status" value="1"/>
</dbReference>
<dbReference type="InterPro" id="IPR003661">
    <property type="entry name" value="HisK_dim/P_dom"/>
</dbReference>
<evidence type="ECO:0000259" key="10">
    <source>
        <dbReference type="PROSITE" id="PS50109"/>
    </source>
</evidence>
<dbReference type="SUPFAM" id="SSF55874">
    <property type="entry name" value="ATPase domain of HSP90 chaperone/DNA topoisomerase II/histidine kinase"/>
    <property type="match status" value="1"/>
</dbReference>
<evidence type="ECO:0000313" key="12">
    <source>
        <dbReference type="Proteomes" id="UP000005380"/>
    </source>
</evidence>
<keyword evidence="9" id="KW-1133">Transmembrane helix</keyword>
<evidence type="ECO:0000313" key="11">
    <source>
        <dbReference type="EMBL" id="AHF02129.1"/>
    </source>
</evidence>
<dbReference type="Gene3D" id="1.10.287.130">
    <property type="match status" value="1"/>
</dbReference>
<dbReference type="AlphaFoldDB" id="W0DYR3"/>
<dbReference type="Proteomes" id="UP000005380">
    <property type="component" value="Chromosome"/>
</dbReference>
<evidence type="ECO:0000256" key="5">
    <source>
        <dbReference type="ARBA" id="ARBA00022741"/>
    </source>
</evidence>
<evidence type="ECO:0000256" key="8">
    <source>
        <dbReference type="ARBA" id="ARBA00023012"/>
    </source>
</evidence>
<keyword evidence="7" id="KW-0067">ATP-binding</keyword>
<dbReference type="InParanoid" id="W0DYR3"/>
<dbReference type="CDD" id="cd00082">
    <property type="entry name" value="HisKA"/>
    <property type="match status" value="1"/>
</dbReference>
<dbReference type="Pfam" id="PF02518">
    <property type="entry name" value="HATPase_c"/>
    <property type="match status" value="1"/>
</dbReference>
<dbReference type="GO" id="GO:0005524">
    <property type="term" value="F:ATP binding"/>
    <property type="evidence" value="ECO:0007669"/>
    <property type="project" value="UniProtKB-KW"/>
</dbReference>
<keyword evidence="4" id="KW-0808">Transferase</keyword>
<dbReference type="PANTHER" id="PTHR43065">
    <property type="entry name" value="SENSOR HISTIDINE KINASE"/>
    <property type="match status" value="1"/>
</dbReference>
<proteinExistence type="predicted"/>
<comment type="catalytic activity">
    <reaction evidence="1">
        <text>ATP + protein L-histidine = ADP + protein N-phospho-L-histidine.</text>
        <dbReference type="EC" id="2.7.13.3"/>
    </reaction>
</comment>
<dbReference type="SMART" id="SM00387">
    <property type="entry name" value="HATPase_c"/>
    <property type="match status" value="1"/>
</dbReference>
<accession>W0DYR3</accession>
<dbReference type="EMBL" id="CP007030">
    <property type="protein sequence ID" value="AHF02129.1"/>
    <property type="molecule type" value="Genomic_DNA"/>
</dbReference>
<feature type="transmembrane region" description="Helical" evidence="9">
    <location>
        <begin position="16"/>
        <end position="36"/>
    </location>
</feature>
<keyword evidence="3" id="KW-0597">Phosphoprotein</keyword>
<sequence length="556" mass="62567">MIQSPAHSKPLTQAKLGLGFMAISLLVLIASLVYFFHVLQPRLTQEAQDQATLLVNNIAQPLTYYDVLVDEHQTILTTSLLLLYSDENEQPFIKAISLNFNPTLINRPTLFDGQLCDNCFIVSLPLFDNQTAELLAEAKFWVNPVNHQRLINDLREKLLITLSLILLLLAGFWILLKHLLQQLINSQQHNQSILNSIEDILFMINSNGTVIDQNPIAATIVTKKTFVLADLVQTLHGQPLDIITDSKLNHPIEIRYKQGKYQGEIGLMTISKMQPSGLQPQDQFIVLIKNIQALRSAQAELKHQTELAHLSRLRTLGEMASGIAHEVKQPLAVIRLGAEGLKGLHQQAWSDDSRQFALELDQTIIEQVDRADRIVRNIRSFARLEQAAAQWIKVPDVIESALGFVKQAYHLDKIKLIENIDYNQPRLFMEYHKLEQVIVNLVANAKDAIEEKSANTPPKDYQAWIKLNLYQQSNQVILEVEDNGCGMTLEQKQKCLTPFYTTKDAEKGVGIGLAIVKNIADLYDAKLTITSNIGEGTCFRLSFNCPTNLTTDDALA</sequence>
<dbReference type="InterPro" id="IPR004358">
    <property type="entry name" value="Sig_transdc_His_kin-like_C"/>
</dbReference>
<dbReference type="CDD" id="cd00075">
    <property type="entry name" value="HATPase"/>
    <property type="match status" value="1"/>
</dbReference>
<dbReference type="RefSeq" id="WP_006460054.1">
    <property type="nucleotide sequence ID" value="NZ_CP007030.1"/>
</dbReference>
<evidence type="ECO:0000256" key="3">
    <source>
        <dbReference type="ARBA" id="ARBA00022553"/>
    </source>
</evidence>